<evidence type="ECO:0000313" key="4">
    <source>
        <dbReference type="Proteomes" id="UP001293718"/>
    </source>
</evidence>
<keyword evidence="1" id="KW-0472">Membrane</keyword>
<keyword evidence="4" id="KW-1185">Reference proteome</keyword>
<accession>A0ABU5IJ64</accession>
<dbReference type="RefSeq" id="WP_322466820.1">
    <property type="nucleotide sequence ID" value="NZ_JAXOJX010000035.1"/>
</dbReference>
<reference evidence="3 4" key="1">
    <citation type="submission" date="2023-11" db="EMBL/GenBank/DDBJ databases">
        <title>Draft genome of Azohydromonas lata strain H1 (DSM1123), a polyhydroxyalkanoate producer.</title>
        <authorList>
            <person name="Traversa D."/>
            <person name="D'Addabbo P."/>
            <person name="Pazzani C."/>
            <person name="Manzari C."/>
            <person name="Chiara M."/>
            <person name="Scrascia M."/>
        </authorList>
    </citation>
    <scope>NUCLEOTIDE SEQUENCE [LARGE SCALE GENOMIC DNA]</scope>
    <source>
        <strain evidence="3 4">H1</strain>
    </source>
</reference>
<dbReference type="InterPro" id="IPR012495">
    <property type="entry name" value="TadE-like_dom"/>
</dbReference>
<gene>
    <name evidence="3" type="ORF">SM757_19915</name>
</gene>
<protein>
    <submittedName>
        <fullName evidence="3">TadE family protein</fullName>
    </submittedName>
</protein>
<evidence type="ECO:0000313" key="3">
    <source>
        <dbReference type="EMBL" id="MDZ5458853.1"/>
    </source>
</evidence>
<keyword evidence="1" id="KW-0812">Transmembrane</keyword>
<dbReference type="Pfam" id="PF07811">
    <property type="entry name" value="TadE"/>
    <property type="match status" value="1"/>
</dbReference>
<comment type="caution">
    <text evidence="3">The sequence shown here is derived from an EMBL/GenBank/DDBJ whole genome shotgun (WGS) entry which is preliminary data.</text>
</comment>
<evidence type="ECO:0000256" key="1">
    <source>
        <dbReference type="SAM" id="Phobius"/>
    </source>
</evidence>
<dbReference type="Proteomes" id="UP001293718">
    <property type="component" value="Unassembled WGS sequence"/>
</dbReference>
<name>A0ABU5IJ64_9BURK</name>
<keyword evidence="1" id="KW-1133">Transmembrane helix</keyword>
<proteinExistence type="predicted"/>
<feature type="domain" description="TadE-like" evidence="2">
    <location>
        <begin position="16"/>
        <end position="58"/>
    </location>
</feature>
<feature type="transmembrane region" description="Helical" evidence="1">
    <location>
        <begin position="20"/>
        <end position="44"/>
    </location>
</feature>
<organism evidence="3 4">
    <name type="scientific">Azohydromonas lata</name>
    <dbReference type="NCBI Taxonomy" id="45677"/>
    <lineage>
        <taxon>Bacteria</taxon>
        <taxon>Pseudomonadati</taxon>
        <taxon>Pseudomonadota</taxon>
        <taxon>Betaproteobacteria</taxon>
        <taxon>Burkholderiales</taxon>
        <taxon>Sphaerotilaceae</taxon>
        <taxon>Azohydromonas</taxon>
    </lineage>
</organism>
<dbReference type="EMBL" id="JAXOJX010000035">
    <property type="protein sequence ID" value="MDZ5458853.1"/>
    <property type="molecule type" value="Genomic_DNA"/>
</dbReference>
<evidence type="ECO:0000259" key="2">
    <source>
        <dbReference type="Pfam" id="PF07811"/>
    </source>
</evidence>
<sequence length="193" mass="20263">MHRVASPRSSQRHWRGSALLELVAVVPILALLAGLSVEFGRVLYTYNTITKAVRSATRHLALTDSSNASSAAWTQARQEACQLALFGTLAGGSTPLLTGLTSSMVQIDTSGRLVSTVYGNSSSGCGTNCGISWVRVTISGYRYTPLLGSVLPASVLQGGQLALEPIRLTMRGWPFATATPTFASTSTSCAALI</sequence>